<proteinExistence type="predicted"/>
<dbReference type="InterPro" id="IPR011008">
    <property type="entry name" value="Dimeric_a/b-barrel"/>
</dbReference>
<accession>A0A062V537</accession>
<evidence type="ECO:0000313" key="2">
    <source>
        <dbReference type="Proteomes" id="UP000027100"/>
    </source>
</evidence>
<protein>
    <submittedName>
        <fullName evidence="1">Uncharacterized protein</fullName>
    </submittedName>
</protein>
<organism evidence="1 2">
    <name type="scientific">Hyphomonas polymorpha PS728</name>
    <dbReference type="NCBI Taxonomy" id="1280954"/>
    <lineage>
        <taxon>Bacteria</taxon>
        <taxon>Pseudomonadati</taxon>
        <taxon>Pseudomonadota</taxon>
        <taxon>Alphaproteobacteria</taxon>
        <taxon>Hyphomonadales</taxon>
        <taxon>Hyphomonadaceae</taxon>
        <taxon>Hyphomonas</taxon>
    </lineage>
</organism>
<gene>
    <name evidence="1" type="ORF">HPO_16540</name>
</gene>
<dbReference type="STRING" id="1280954.HPO_16540"/>
<dbReference type="PANTHER" id="PTHR39169">
    <property type="match status" value="1"/>
</dbReference>
<dbReference type="SUPFAM" id="SSF54909">
    <property type="entry name" value="Dimeric alpha+beta barrel"/>
    <property type="match status" value="1"/>
</dbReference>
<evidence type="ECO:0000313" key="1">
    <source>
        <dbReference type="EMBL" id="KCZ97089.1"/>
    </source>
</evidence>
<dbReference type="Gene3D" id="3.30.70.100">
    <property type="match status" value="1"/>
</dbReference>
<sequence>MKEDEMPVVLQVNFGWDLSEEELGQFSTAEKAKVFWAVPGLLWKIWVRNPETRLSGGIYLFKDRASAQAYCDGPIAAQIKKFPKSSNHSFNIFEIREDQTAVTGGPLNAEMVRGELPQEIRALIDNVAA</sequence>
<dbReference type="PANTHER" id="PTHR39169:SF1">
    <property type="entry name" value="MONOOXYGENASE YDHR-RELATED"/>
    <property type="match status" value="1"/>
</dbReference>
<dbReference type="Proteomes" id="UP000027100">
    <property type="component" value="Unassembled WGS sequence"/>
</dbReference>
<dbReference type="PATRIC" id="fig|1280954.3.peg.3340"/>
<reference evidence="1 2" key="1">
    <citation type="journal article" date="2014" name="Antonie Van Leeuwenhoek">
        <title>Hyphomonas beringensis sp. nov. and Hyphomonas chukchiensis sp. nov., isolated from surface seawater of the Bering Sea and Chukchi Sea.</title>
        <authorList>
            <person name="Li C."/>
            <person name="Lai Q."/>
            <person name="Li G."/>
            <person name="Dong C."/>
            <person name="Wang J."/>
            <person name="Liao Y."/>
            <person name="Shao Z."/>
        </authorList>
    </citation>
    <scope>NUCLEOTIDE SEQUENCE [LARGE SCALE GENOMIC DNA]</scope>
    <source>
        <strain evidence="1 2">PS728</strain>
    </source>
</reference>
<keyword evidence="2" id="KW-1185">Reference proteome</keyword>
<comment type="caution">
    <text evidence="1">The sequence shown here is derived from an EMBL/GenBank/DDBJ whole genome shotgun (WGS) entry which is preliminary data.</text>
</comment>
<name>A0A062V537_9PROT</name>
<dbReference type="Pfam" id="PF08803">
    <property type="entry name" value="ydhR"/>
    <property type="match status" value="1"/>
</dbReference>
<dbReference type="EMBL" id="ARYM01000025">
    <property type="protein sequence ID" value="KCZ97089.1"/>
    <property type="molecule type" value="Genomic_DNA"/>
</dbReference>
<dbReference type="InterPro" id="IPR014910">
    <property type="entry name" value="YdhR"/>
</dbReference>
<dbReference type="AlphaFoldDB" id="A0A062V537"/>